<gene>
    <name evidence="2" type="ORF">CRE_20990</name>
</gene>
<dbReference type="EMBL" id="DS268721">
    <property type="protein sequence ID" value="EFO99631.1"/>
    <property type="molecule type" value="Genomic_DNA"/>
</dbReference>
<dbReference type="Proteomes" id="UP000008281">
    <property type="component" value="Unassembled WGS sequence"/>
</dbReference>
<dbReference type="HOGENOM" id="CLU_523006_0_0_1"/>
<reference evidence="2" key="1">
    <citation type="submission" date="2007-07" db="EMBL/GenBank/DDBJ databases">
        <title>PCAP assembly of the Caenorhabditis remanei genome.</title>
        <authorList>
            <consortium name="The Caenorhabditis remanei Sequencing Consortium"/>
            <person name="Wilson R.K."/>
        </authorList>
    </citation>
    <scope>NUCLEOTIDE SEQUENCE [LARGE SCALE GENOMIC DNA]</scope>
    <source>
        <strain evidence="2">PB4641</strain>
    </source>
</reference>
<feature type="compositionally biased region" description="Acidic residues" evidence="1">
    <location>
        <begin position="353"/>
        <end position="363"/>
    </location>
</feature>
<dbReference type="AlphaFoldDB" id="E3NJ14"/>
<evidence type="ECO:0000313" key="2">
    <source>
        <dbReference type="EMBL" id="EFO99631.1"/>
    </source>
</evidence>
<protein>
    <submittedName>
        <fullName evidence="2">Uncharacterized protein</fullName>
    </submittedName>
</protein>
<feature type="region of interest" description="Disordered" evidence="1">
    <location>
        <begin position="405"/>
        <end position="429"/>
    </location>
</feature>
<name>E3NJ14_CAERE</name>
<dbReference type="CTD" id="9803416"/>
<sequence>MADIIEMVEVTGEAGMLGRPAFIEQHTREMKVELMDEEEQRIPVINLEDDDEEEDFEALIADWERRERRNPFFNFEVDLEAVAHGAGGLAAMLARRDEEVRIVREIRYIRAANRGIVEEREDEEAGGDDDHGGAPEPRPPIAAIRLPALNDNVYVNIPPPMDLQELLFGPHVEANEAPIDEIDDAEDSGEDSEVEEDSGEEDHVEFSGDDGSEVDEEDESMVVHVESESEKDSEDDDDEEEMEEDEGEAGNVGGRGEGGEYRYFIPPRLPSFQFPVADSGEESDVDEEDEEDEEMEEDSEAEVDVDSEAEAERDDEGENVEESGGDDDREAESDPENSMMIIDAEDYYGHDDFDADADPDADAESVNGGEGGECDANNKEMIIDDENPIRLPSFRYPRFVLPDSEVVGNGEEENNGHVELEDAGNDVDDSDVSTLVLAESESGEDSEDDDVMVIDQDDSDIEIIEAEDDDDIMIVDEIPPRPRPVLNIPYGRVQQNRPRPPVIDLEDFDDEGEEEIVVLRG</sequence>
<dbReference type="RefSeq" id="XP_003091611.2">
    <property type="nucleotide sequence ID" value="XM_003091563.2"/>
</dbReference>
<organism evidence="3">
    <name type="scientific">Caenorhabditis remanei</name>
    <name type="common">Caenorhabditis vulgaris</name>
    <dbReference type="NCBI Taxonomy" id="31234"/>
    <lineage>
        <taxon>Eukaryota</taxon>
        <taxon>Metazoa</taxon>
        <taxon>Ecdysozoa</taxon>
        <taxon>Nematoda</taxon>
        <taxon>Chromadorea</taxon>
        <taxon>Rhabditida</taxon>
        <taxon>Rhabditina</taxon>
        <taxon>Rhabditomorpha</taxon>
        <taxon>Rhabditoidea</taxon>
        <taxon>Rhabditidae</taxon>
        <taxon>Peloderinae</taxon>
        <taxon>Caenorhabditis</taxon>
    </lineage>
</organism>
<accession>E3NJ14</accession>
<feature type="region of interest" description="Disordered" evidence="1">
    <location>
        <begin position="179"/>
        <end position="383"/>
    </location>
</feature>
<evidence type="ECO:0000313" key="3">
    <source>
        <dbReference type="Proteomes" id="UP000008281"/>
    </source>
</evidence>
<feature type="compositionally biased region" description="Acidic residues" evidence="1">
    <location>
        <begin position="279"/>
        <end position="335"/>
    </location>
</feature>
<keyword evidence="3" id="KW-1185">Reference proteome</keyword>
<feature type="compositionally biased region" description="Acidic residues" evidence="1">
    <location>
        <begin position="179"/>
        <end position="220"/>
    </location>
</feature>
<feature type="compositionally biased region" description="Acidic residues" evidence="1">
    <location>
        <begin position="231"/>
        <end position="248"/>
    </location>
</feature>
<dbReference type="KEGG" id="crq:GCK72_000291"/>
<feature type="region of interest" description="Disordered" evidence="1">
    <location>
        <begin position="486"/>
        <end position="505"/>
    </location>
</feature>
<proteinExistence type="predicted"/>
<feature type="region of interest" description="Disordered" evidence="1">
    <location>
        <begin position="119"/>
        <end position="141"/>
    </location>
</feature>
<evidence type="ECO:0000256" key="1">
    <source>
        <dbReference type="SAM" id="MobiDB-lite"/>
    </source>
</evidence>
<dbReference type="eggNOG" id="KOG1808">
    <property type="taxonomic scope" value="Eukaryota"/>
</dbReference>
<dbReference type="STRING" id="31234.E3NJ14"/>
<dbReference type="GeneID" id="9803416"/>